<comment type="caution">
    <text evidence="1">The sequence shown here is derived from an EMBL/GenBank/DDBJ whole genome shotgun (WGS) entry which is preliminary data.</text>
</comment>
<dbReference type="AlphaFoldDB" id="N1UGH3"/>
<accession>N1UGH3</accession>
<evidence type="ECO:0000313" key="2">
    <source>
        <dbReference type="Proteomes" id="UP000012249"/>
    </source>
</evidence>
<protein>
    <submittedName>
        <fullName evidence="1">Uncharacterized protein</fullName>
    </submittedName>
</protein>
<reference evidence="1 2" key="1">
    <citation type="submission" date="2013-02" db="EMBL/GenBank/DDBJ databases">
        <authorList>
            <person name="Harkins D.M."/>
            <person name="Durkin A.S."/>
            <person name="Brinkac L.M."/>
            <person name="Haft D.H."/>
            <person name="Selengut J.D."/>
            <person name="Sanka R."/>
            <person name="DePew J."/>
            <person name="Purushe J."/>
            <person name="Haake D.A."/>
            <person name="Matsunaga J."/>
            <person name="Vinetz J.M."/>
            <person name="Sutton G.G."/>
            <person name="Nierman W.C."/>
            <person name="Fouts D.E."/>
        </authorList>
    </citation>
    <scope>NUCLEOTIDE SEQUENCE [LARGE SCALE GENOMIC DNA]</scope>
    <source>
        <strain evidence="1 2">Ecochallenge</strain>
    </source>
</reference>
<name>N1UGH3_9LEPT</name>
<dbReference type="Proteomes" id="UP000012249">
    <property type="component" value="Unassembled WGS sequence"/>
</dbReference>
<dbReference type="EMBL" id="AHMI02000113">
    <property type="protein sequence ID" value="EMY15115.1"/>
    <property type="molecule type" value="Genomic_DNA"/>
</dbReference>
<evidence type="ECO:0000313" key="1">
    <source>
        <dbReference type="EMBL" id="EMY15115.1"/>
    </source>
</evidence>
<proteinExistence type="predicted"/>
<gene>
    <name evidence="1" type="ORF">LEP1GSC043_3425</name>
</gene>
<organism evidence="1 2">
    <name type="scientific">Leptospira weilii str. Ecochallenge</name>
    <dbReference type="NCBI Taxonomy" id="1049986"/>
    <lineage>
        <taxon>Bacteria</taxon>
        <taxon>Pseudomonadati</taxon>
        <taxon>Spirochaetota</taxon>
        <taxon>Spirochaetia</taxon>
        <taxon>Leptospirales</taxon>
        <taxon>Leptospiraceae</taxon>
        <taxon>Leptospira</taxon>
    </lineage>
</organism>
<sequence length="47" mass="5699">MSHHYTEYRPGYLTYNKIVILIFNPLKEKNKLVYRKFIDVGKVKLLN</sequence>